<evidence type="ECO:0000259" key="9">
    <source>
        <dbReference type="Pfam" id="PF21082"/>
    </source>
</evidence>
<proteinExistence type="inferred from homology"/>
<keyword evidence="6 7" id="KW-0472">Membrane</keyword>
<gene>
    <name evidence="11" type="ORF">JKA74_11520</name>
</gene>
<comment type="caution">
    <text evidence="11">The sequence shown here is derived from an EMBL/GenBank/DDBJ whole genome shotgun (WGS) entry which is preliminary data.</text>
</comment>
<organism evidence="11 12">
    <name type="scientific">Marivirga aurantiaca</name>
    <dbReference type="NCBI Taxonomy" id="2802615"/>
    <lineage>
        <taxon>Bacteria</taxon>
        <taxon>Pseudomonadati</taxon>
        <taxon>Bacteroidota</taxon>
        <taxon>Cytophagia</taxon>
        <taxon>Cytophagales</taxon>
        <taxon>Marivirgaceae</taxon>
        <taxon>Marivirga</taxon>
    </lineage>
</organism>
<dbReference type="Gene3D" id="3.30.70.100">
    <property type="match status" value="1"/>
</dbReference>
<accession>A0A934WYS0</accession>
<keyword evidence="4 7" id="KW-0812">Transmembrane</keyword>
<dbReference type="SUPFAM" id="SSF50182">
    <property type="entry name" value="Sm-like ribonucleoproteins"/>
    <property type="match status" value="1"/>
</dbReference>
<dbReference type="GO" id="GO:0008381">
    <property type="term" value="F:mechanosensitive monoatomic ion channel activity"/>
    <property type="evidence" value="ECO:0007669"/>
    <property type="project" value="UniProtKB-ARBA"/>
</dbReference>
<feature type="transmembrane region" description="Helical" evidence="7">
    <location>
        <begin position="17"/>
        <end position="35"/>
    </location>
</feature>
<keyword evidence="12" id="KW-1185">Reference proteome</keyword>
<evidence type="ECO:0000256" key="5">
    <source>
        <dbReference type="ARBA" id="ARBA00022989"/>
    </source>
</evidence>
<dbReference type="PANTHER" id="PTHR30566:SF25">
    <property type="entry name" value="INNER MEMBRANE PROTEIN"/>
    <property type="match status" value="1"/>
</dbReference>
<dbReference type="Pfam" id="PF21082">
    <property type="entry name" value="MS_channel_3rd"/>
    <property type="match status" value="1"/>
</dbReference>
<name>A0A934WYS0_9BACT</name>
<evidence type="ECO:0000259" key="10">
    <source>
        <dbReference type="Pfam" id="PF21088"/>
    </source>
</evidence>
<dbReference type="Pfam" id="PF21088">
    <property type="entry name" value="MS_channel_1st"/>
    <property type="match status" value="1"/>
</dbReference>
<evidence type="ECO:0000259" key="8">
    <source>
        <dbReference type="Pfam" id="PF00924"/>
    </source>
</evidence>
<evidence type="ECO:0000313" key="12">
    <source>
        <dbReference type="Proteomes" id="UP000611723"/>
    </source>
</evidence>
<feature type="transmembrane region" description="Helical" evidence="7">
    <location>
        <begin position="157"/>
        <end position="177"/>
    </location>
</feature>
<evidence type="ECO:0000256" key="1">
    <source>
        <dbReference type="ARBA" id="ARBA00004651"/>
    </source>
</evidence>
<dbReference type="InterPro" id="IPR010920">
    <property type="entry name" value="LSM_dom_sf"/>
</dbReference>
<dbReference type="GO" id="GO:0005886">
    <property type="term" value="C:plasma membrane"/>
    <property type="evidence" value="ECO:0007669"/>
    <property type="project" value="UniProtKB-SubCell"/>
</dbReference>
<evidence type="ECO:0000256" key="7">
    <source>
        <dbReference type="SAM" id="Phobius"/>
    </source>
</evidence>
<dbReference type="InterPro" id="IPR011014">
    <property type="entry name" value="MscS_channel_TM-2"/>
</dbReference>
<dbReference type="EMBL" id="JAEQBW010000004">
    <property type="protein sequence ID" value="MBK6265668.1"/>
    <property type="molecule type" value="Genomic_DNA"/>
</dbReference>
<protein>
    <submittedName>
        <fullName evidence="11">Mechanosensitive ion channel family protein</fullName>
    </submittedName>
</protein>
<dbReference type="Gene3D" id="1.10.287.1260">
    <property type="match status" value="1"/>
</dbReference>
<feature type="transmembrane region" description="Helical" evidence="7">
    <location>
        <begin position="131"/>
        <end position="151"/>
    </location>
</feature>
<dbReference type="SUPFAM" id="SSF82861">
    <property type="entry name" value="Mechanosensitive channel protein MscS (YggB), transmembrane region"/>
    <property type="match status" value="1"/>
</dbReference>
<dbReference type="InterPro" id="IPR006685">
    <property type="entry name" value="MscS_channel_2nd"/>
</dbReference>
<feature type="transmembrane region" description="Helical" evidence="7">
    <location>
        <begin position="90"/>
        <end position="119"/>
    </location>
</feature>
<feature type="domain" description="Mechanosensitive ion channel transmembrane helices 2/3" evidence="10">
    <location>
        <begin position="138"/>
        <end position="178"/>
    </location>
</feature>
<evidence type="ECO:0000256" key="4">
    <source>
        <dbReference type="ARBA" id="ARBA00022692"/>
    </source>
</evidence>
<dbReference type="AlphaFoldDB" id="A0A934WYS0"/>
<dbReference type="RefSeq" id="WP_201431343.1">
    <property type="nucleotide sequence ID" value="NZ_JAEQBW010000004.1"/>
</dbReference>
<evidence type="ECO:0000256" key="2">
    <source>
        <dbReference type="ARBA" id="ARBA00008017"/>
    </source>
</evidence>
<dbReference type="Proteomes" id="UP000611723">
    <property type="component" value="Unassembled WGS sequence"/>
</dbReference>
<dbReference type="Gene3D" id="2.30.30.60">
    <property type="match status" value="1"/>
</dbReference>
<evidence type="ECO:0000256" key="3">
    <source>
        <dbReference type="ARBA" id="ARBA00022475"/>
    </source>
</evidence>
<dbReference type="InterPro" id="IPR023408">
    <property type="entry name" value="MscS_beta-dom_sf"/>
</dbReference>
<comment type="subcellular location">
    <subcellularLocation>
        <location evidence="1">Cell membrane</location>
        <topology evidence="1">Multi-pass membrane protein</topology>
    </subcellularLocation>
</comment>
<dbReference type="InterPro" id="IPR049142">
    <property type="entry name" value="MS_channel_1st"/>
</dbReference>
<sequence>MDDFLERVYYDNTVQEYLIAFGAIILGILIVKLFKKYFLKQLRKWANKTSTNIDDYIVNIIARFGIPALYAIIVYVIISSLTLSERAENIISIAITVVITYLIIQFVSTSIISLLKVYIHKQEKGEEKIKQIGGLILIINIIIWIIGLLFFFDNMGYDVTAVIAGLGVGGIAIALAAQNILGDLFNYFVIFFDRPFEVGDFLIIDDKLGVVEYIGVKTTRIKSLSGEQLVFSNSDLTNSRIHNYKKMAKRRVVFGIGVTYETPFQKLKKIPDLLRSIVEEQEDITFDRSHFQKYGDSSLDFEVVYYVAGADYNKYMDIQEAINFRIFEEFEKMDVTIAYPTRTLYVVNENEEKEKHELAEN</sequence>
<reference evidence="11" key="1">
    <citation type="submission" date="2021-01" db="EMBL/GenBank/DDBJ databases">
        <title>Marivirga aurantiaca sp. nov., isolated from intertidal surface sediments.</title>
        <authorList>
            <person name="Zhang M."/>
        </authorList>
    </citation>
    <scope>NUCLEOTIDE SEQUENCE</scope>
    <source>
        <strain evidence="11">S37H4</strain>
    </source>
</reference>
<evidence type="ECO:0000313" key="11">
    <source>
        <dbReference type="EMBL" id="MBK6265668.1"/>
    </source>
</evidence>
<feature type="domain" description="Mechanosensitive ion channel MscS" evidence="8">
    <location>
        <begin position="179"/>
        <end position="246"/>
    </location>
</feature>
<keyword evidence="5 7" id="KW-1133">Transmembrane helix</keyword>
<feature type="domain" description="Mechanosensitive ion channel MscS C-terminal" evidence="9">
    <location>
        <begin position="252"/>
        <end position="336"/>
    </location>
</feature>
<dbReference type="PANTHER" id="PTHR30566">
    <property type="entry name" value="YNAI-RELATED MECHANOSENSITIVE ION CHANNEL"/>
    <property type="match status" value="1"/>
</dbReference>
<dbReference type="Pfam" id="PF00924">
    <property type="entry name" value="MS_channel_2nd"/>
    <property type="match status" value="1"/>
</dbReference>
<feature type="transmembrane region" description="Helical" evidence="7">
    <location>
        <begin position="56"/>
        <end position="78"/>
    </location>
</feature>
<keyword evidence="3" id="KW-1003">Cell membrane</keyword>
<comment type="similarity">
    <text evidence="2">Belongs to the MscS (TC 1.A.23) family.</text>
</comment>
<dbReference type="InterPro" id="IPR011066">
    <property type="entry name" value="MscS_channel_C_sf"/>
</dbReference>
<dbReference type="InterPro" id="IPR049278">
    <property type="entry name" value="MS_channel_C"/>
</dbReference>
<dbReference type="SUPFAM" id="SSF82689">
    <property type="entry name" value="Mechanosensitive channel protein MscS (YggB), C-terminal domain"/>
    <property type="match status" value="1"/>
</dbReference>
<evidence type="ECO:0000256" key="6">
    <source>
        <dbReference type="ARBA" id="ARBA00023136"/>
    </source>
</evidence>